<organism evidence="2 3">
    <name type="scientific">Anaerosacchariphilus polymeriproducens</name>
    <dbReference type="NCBI Taxonomy" id="1812858"/>
    <lineage>
        <taxon>Bacteria</taxon>
        <taxon>Bacillati</taxon>
        <taxon>Bacillota</taxon>
        <taxon>Clostridia</taxon>
        <taxon>Lachnospirales</taxon>
        <taxon>Lachnospiraceae</taxon>
        <taxon>Anaerosacchariphilus</taxon>
    </lineage>
</organism>
<protein>
    <recommendedName>
        <fullName evidence="4">TraX protein</fullName>
    </recommendedName>
</protein>
<keyword evidence="1" id="KW-0812">Transmembrane</keyword>
<evidence type="ECO:0000256" key="1">
    <source>
        <dbReference type="SAM" id="Phobius"/>
    </source>
</evidence>
<feature type="transmembrane region" description="Helical" evidence="1">
    <location>
        <begin position="47"/>
        <end position="63"/>
    </location>
</feature>
<dbReference type="Pfam" id="PF05857">
    <property type="entry name" value="TraX"/>
    <property type="match status" value="1"/>
</dbReference>
<accession>A0A371AUR4</accession>
<keyword evidence="1" id="KW-0472">Membrane</keyword>
<feature type="transmembrane region" description="Helical" evidence="1">
    <location>
        <begin position="15"/>
        <end position="35"/>
    </location>
</feature>
<evidence type="ECO:0000313" key="3">
    <source>
        <dbReference type="Proteomes" id="UP000255036"/>
    </source>
</evidence>
<keyword evidence="1" id="KW-1133">Transmembrane helix</keyword>
<dbReference type="InterPro" id="IPR008875">
    <property type="entry name" value="TraX"/>
</dbReference>
<dbReference type="Proteomes" id="UP000255036">
    <property type="component" value="Unassembled WGS sequence"/>
</dbReference>
<reference evidence="2 3" key="1">
    <citation type="submission" date="2018-07" db="EMBL/GenBank/DDBJ databases">
        <title>Anaerosacharophilus polymeroproducens gen. nov. sp. nov., an anaerobic bacterium isolated from salt field.</title>
        <authorList>
            <person name="Kim W."/>
            <person name="Yang S.-H."/>
            <person name="Oh J."/>
            <person name="Lee J.-H."/>
            <person name="Kwon K.K."/>
        </authorList>
    </citation>
    <scope>NUCLEOTIDE SEQUENCE [LARGE SCALE GENOMIC DNA]</scope>
    <source>
        <strain evidence="2 3">MCWD5</strain>
    </source>
</reference>
<comment type="caution">
    <text evidence="2">The sequence shown here is derived from an EMBL/GenBank/DDBJ whole genome shotgun (WGS) entry which is preliminary data.</text>
</comment>
<evidence type="ECO:0000313" key="2">
    <source>
        <dbReference type="EMBL" id="RDU23308.1"/>
    </source>
</evidence>
<keyword evidence="3" id="KW-1185">Reference proteome</keyword>
<dbReference type="AlphaFoldDB" id="A0A371AUR4"/>
<dbReference type="OrthoDB" id="9781069at2"/>
<name>A0A371AUR4_9FIRM</name>
<feature type="transmembrane region" description="Helical" evidence="1">
    <location>
        <begin position="100"/>
        <end position="118"/>
    </location>
</feature>
<evidence type="ECO:0008006" key="4">
    <source>
        <dbReference type="Google" id="ProtNLM"/>
    </source>
</evidence>
<dbReference type="EMBL" id="QRCT01000029">
    <property type="protein sequence ID" value="RDU23308.1"/>
    <property type="molecule type" value="Genomic_DNA"/>
</dbReference>
<sequence>MIQKIETKEGCLSGFWLKIIAIVTMLIDHLGYTVFPQQVWMRYVGRIAFPIFCYLITEGFVHTKNVKKYSLRLLMFALISEIPYDLAFHRKVFYWEQQNVFFTLLLGLLCLIIIKENIQLVVKVLGVVSLIFAAGAFGTDYGGAGVLLIIIFYLFKDNSIKRIIAFFVVNSIILIRLFQFSYLWETNLIFEFFIQDYAILSLLPIELYNGERGFRMKWSFYLFYPIHLLLIYGIILLI</sequence>
<dbReference type="RefSeq" id="WP_115482124.1">
    <property type="nucleotide sequence ID" value="NZ_QRCT01000029.1"/>
</dbReference>
<proteinExistence type="predicted"/>
<feature type="transmembrane region" description="Helical" evidence="1">
    <location>
        <begin position="162"/>
        <end position="182"/>
    </location>
</feature>
<feature type="transmembrane region" description="Helical" evidence="1">
    <location>
        <begin position="220"/>
        <end position="237"/>
    </location>
</feature>
<feature type="transmembrane region" description="Helical" evidence="1">
    <location>
        <begin position="124"/>
        <end position="155"/>
    </location>
</feature>
<gene>
    <name evidence="2" type="ORF">DWV06_10405</name>
</gene>